<dbReference type="InterPro" id="IPR025709">
    <property type="entry name" value="Leu_tRNA-synth_edit"/>
</dbReference>
<reference evidence="13 14" key="1">
    <citation type="submission" date="2015-07" db="EMBL/GenBank/DDBJ databases">
        <title>Genome sequence of Levilinea saccharolytica DSM 16555.</title>
        <authorList>
            <person name="Hemp J."/>
            <person name="Ward L.M."/>
            <person name="Pace L.A."/>
            <person name="Fischer W.W."/>
        </authorList>
    </citation>
    <scope>NUCLEOTIDE SEQUENCE [LARGE SCALE GENOMIC DNA]</scope>
    <source>
        <strain evidence="13 14">KIBI-1</strain>
    </source>
</reference>
<keyword evidence="6 9" id="KW-0648">Protein biosynthesis</keyword>
<comment type="subcellular location">
    <subcellularLocation>
        <location evidence="9">Cytoplasm</location>
    </subcellularLocation>
</comment>
<dbReference type="PANTHER" id="PTHR43740:SF2">
    <property type="entry name" value="LEUCINE--TRNA LIGASE, MITOCHONDRIAL"/>
    <property type="match status" value="1"/>
</dbReference>
<dbReference type="SUPFAM" id="SSF50677">
    <property type="entry name" value="ValRS/IleRS/LeuRS editing domain"/>
    <property type="match status" value="1"/>
</dbReference>
<dbReference type="GO" id="GO:0004823">
    <property type="term" value="F:leucine-tRNA ligase activity"/>
    <property type="evidence" value="ECO:0007669"/>
    <property type="project" value="UniProtKB-UniRule"/>
</dbReference>
<dbReference type="InterPro" id="IPR009008">
    <property type="entry name" value="Val/Leu/Ile-tRNA-synth_edit"/>
</dbReference>
<dbReference type="GO" id="GO:0005524">
    <property type="term" value="F:ATP binding"/>
    <property type="evidence" value="ECO:0007669"/>
    <property type="project" value="UniProtKB-UniRule"/>
</dbReference>
<dbReference type="FunFam" id="3.40.50.620:FF:000056">
    <property type="entry name" value="Leucine--tRNA ligase"/>
    <property type="match status" value="1"/>
</dbReference>
<dbReference type="FunFam" id="3.10.20.590:FF:000001">
    <property type="entry name" value="Leucine--tRNA ligase"/>
    <property type="match status" value="1"/>
</dbReference>
<dbReference type="NCBIfam" id="TIGR00396">
    <property type="entry name" value="leuS_bact"/>
    <property type="match status" value="1"/>
</dbReference>
<dbReference type="GO" id="GO:0002161">
    <property type="term" value="F:aminoacyl-tRNA deacylase activity"/>
    <property type="evidence" value="ECO:0007669"/>
    <property type="project" value="InterPro"/>
</dbReference>
<proteinExistence type="inferred from homology"/>
<gene>
    <name evidence="9" type="primary">leuS</name>
    <name evidence="13" type="ORF">ADN01_07105</name>
</gene>
<dbReference type="Pfam" id="PF08264">
    <property type="entry name" value="Anticodon_1"/>
    <property type="match status" value="1"/>
</dbReference>
<evidence type="ECO:0000256" key="2">
    <source>
        <dbReference type="ARBA" id="ARBA00022490"/>
    </source>
</evidence>
<evidence type="ECO:0000256" key="8">
    <source>
        <dbReference type="ARBA" id="ARBA00047469"/>
    </source>
</evidence>
<comment type="similarity">
    <text evidence="1 9">Belongs to the class-I aminoacyl-tRNA synthetase family.</text>
</comment>
<evidence type="ECO:0000256" key="7">
    <source>
        <dbReference type="ARBA" id="ARBA00023146"/>
    </source>
</evidence>
<dbReference type="Pfam" id="PF13603">
    <property type="entry name" value="tRNA-synt_1_2"/>
    <property type="match status" value="1"/>
</dbReference>
<dbReference type="Gene3D" id="1.10.730.10">
    <property type="entry name" value="Isoleucyl-tRNA Synthetase, Domain 1"/>
    <property type="match status" value="1"/>
</dbReference>
<dbReference type="InterPro" id="IPR002302">
    <property type="entry name" value="Leu-tRNA-ligase"/>
</dbReference>
<evidence type="ECO:0000259" key="10">
    <source>
        <dbReference type="Pfam" id="PF00133"/>
    </source>
</evidence>
<evidence type="ECO:0000313" key="13">
    <source>
        <dbReference type="EMBL" id="KPL84841.1"/>
    </source>
</evidence>
<dbReference type="SUPFAM" id="SSF52374">
    <property type="entry name" value="Nucleotidylyl transferase"/>
    <property type="match status" value="1"/>
</dbReference>
<evidence type="ECO:0000256" key="5">
    <source>
        <dbReference type="ARBA" id="ARBA00022840"/>
    </source>
</evidence>
<organism evidence="13 14">
    <name type="scientific">Levilinea saccharolytica</name>
    <dbReference type="NCBI Taxonomy" id="229921"/>
    <lineage>
        <taxon>Bacteria</taxon>
        <taxon>Bacillati</taxon>
        <taxon>Chloroflexota</taxon>
        <taxon>Anaerolineae</taxon>
        <taxon>Anaerolineales</taxon>
        <taxon>Anaerolineaceae</taxon>
        <taxon>Levilinea</taxon>
    </lineage>
</organism>
<dbReference type="SUPFAM" id="SSF47323">
    <property type="entry name" value="Anticodon-binding domain of a subclass of class I aminoacyl-tRNA synthetases"/>
    <property type="match status" value="1"/>
</dbReference>
<dbReference type="STRING" id="229921.ADN01_07105"/>
<keyword evidence="7 9" id="KW-0030">Aminoacyl-tRNA synthetase</keyword>
<protein>
    <recommendedName>
        <fullName evidence="9">Leucine--tRNA ligase</fullName>
        <ecNumber evidence="9">6.1.1.4</ecNumber>
    </recommendedName>
    <alternativeName>
        <fullName evidence="9">Leucyl-tRNA synthetase</fullName>
        <shortName evidence="9">LeuRS</shortName>
    </alternativeName>
</protein>
<keyword evidence="4 9" id="KW-0547">Nucleotide-binding</keyword>
<dbReference type="GO" id="GO:0006429">
    <property type="term" value="P:leucyl-tRNA aminoacylation"/>
    <property type="evidence" value="ECO:0007669"/>
    <property type="project" value="UniProtKB-UniRule"/>
</dbReference>
<keyword evidence="5 9" id="KW-0067">ATP-binding</keyword>
<dbReference type="Pfam" id="PF00133">
    <property type="entry name" value="tRNA-synt_1"/>
    <property type="match status" value="2"/>
</dbReference>
<feature type="domain" description="Methionyl/Valyl/Leucyl/Isoleucyl-tRNA synthetase anticodon-binding" evidence="11">
    <location>
        <begin position="660"/>
        <end position="783"/>
    </location>
</feature>
<feature type="short sequence motif" description="'HIGH' region" evidence="9">
    <location>
        <begin position="46"/>
        <end position="56"/>
    </location>
</feature>
<dbReference type="InterPro" id="IPR002300">
    <property type="entry name" value="aa-tRNA-synth_Ia"/>
</dbReference>
<keyword evidence="3 9" id="KW-0436">Ligase</keyword>
<dbReference type="PRINTS" id="PR00985">
    <property type="entry name" value="TRNASYNTHLEU"/>
</dbReference>
<comment type="catalytic activity">
    <reaction evidence="8 9">
        <text>tRNA(Leu) + L-leucine + ATP = L-leucyl-tRNA(Leu) + AMP + diphosphate</text>
        <dbReference type="Rhea" id="RHEA:11688"/>
        <dbReference type="Rhea" id="RHEA-COMP:9613"/>
        <dbReference type="Rhea" id="RHEA-COMP:9622"/>
        <dbReference type="ChEBI" id="CHEBI:30616"/>
        <dbReference type="ChEBI" id="CHEBI:33019"/>
        <dbReference type="ChEBI" id="CHEBI:57427"/>
        <dbReference type="ChEBI" id="CHEBI:78442"/>
        <dbReference type="ChEBI" id="CHEBI:78494"/>
        <dbReference type="ChEBI" id="CHEBI:456215"/>
        <dbReference type="EC" id="6.1.1.4"/>
    </reaction>
</comment>
<dbReference type="Proteomes" id="UP000050501">
    <property type="component" value="Unassembled WGS sequence"/>
</dbReference>
<feature type="short sequence motif" description="'KMSKS' region" evidence="9">
    <location>
        <begin position="586"/>
        <end position="590"/>
    </location>
</feature>
<name>A0A0P6XQX2_9CHLR</name>
<dbReference type="AlphaFoldDB" id="A0A0P6XQX2"/>
<dbReference type="RefSeq" id="WP_062418721.1">
    <property type="nucleotide sequence ID" value="NZ_DF967974.1"/>
</dbReference>
<dbReference type="CDD" id="cd00812">
    <property type="entry name" value="LeuRS_core"/>
    <property type="match status" value="1"/>
</dbReference>
<dbReference type="InterPro" id="IPR014729">
    <property type="entry name" value="Rossmann-like_a/b/a_fold"/>
</dbReference>
<evidence type="ECO:0000256" key="1">
    <source>
        <dbReference type="ARBA" id="ARBA00005594"/>
    </source>
</evidence>
<dbReference type="FunFam" id="3.40.50.620:FF:000003">
    <property type="entry name" value="Leucine--tRNA ligase"/>
    <property type="match status" value="1"/>
</dbReference>
<dbReference type="EC" id="6.1.1.4" evidence="9"/>
<comment type="caution">
    <text evidence="13">The sequence shown here is derived from an EMBL/GenBank/DDBJ whole genome shotgun (WGS) entry which is preliminary data.</text>
</comment>
<evidence type="ECO:0000259" key="12">
    <source>
        <dbReference type="Pfam" id="PF13603"/>
    </source>
</evidence>
<dbReference type="PATRIC" id="fig|229921.5.peg.1661"/>
<evidence type="ECO:0000256" key="9">
    <source>
        <dbReference type="HAMAP-Rule" id="MF_00049"/>
    </source>
</evidence>
<feature type="domain" description="Leucyl-tRNA synthetase editing" evidence="12">
    <location>
        <begin position="226"/>
        <end position="411"/>
    </location>
</feature>
<dbReference type="CDD" id="cd07958">
    <property type="entry name" value="Anticodon_Ia_Leu_BEm"/>
    <property type="match status" value="1"/>
</dbReference>
<dbReference type="EMBL" id="LGCM01000028">
    <property type="protein sequence ID" value="KPL84841.1"/>
    <property type="molecule type" value="Genomic_DNA"/>
</dbReference>
<dbReference type="InterPro" id="IPR013155">
    <property type="entry name" value="M/V/L/I-tRNA-synth_anticd-bd"/>
</dbReference>
<dbReference type="InterPro" id="IPR009080">
    <property type="entry name" value="tRNAsynth_Ia_anticodon-bd"/>
</dbReference>
<keyword evidence="14" id="KW-1185">Reference proteome</keyword>
<feature type="domain" description="Aminoacyl-tRNA synthetase class Ia" evidence="10">
    <location>
        <begin position="424"/>
        <end position="614"/>
    </location>
</feature>
<dbReference type="OrthoDB" id="9810365at2"/>
<evidence type="ECO:0000259" key="11">
    <source>
        <dbReference type="Pfam" id="PF08264"/>
    </source>
</evidence>
<evidence type="ECO:0000256" key="6">
    <source>
        <dbReference type="ARBA" id="ARBA00022917"/>
    </source>
</evidence>
<dbReference type="PANTHER" id="PTHR43740">
    <property type="entry name" value="LEUCYL-TRNA SYNTHETASE"/>
    <property type="match status" value="1"/>
</dbReference>
<dbReference type="GO" id="GO:0005829">
    <property type="term" value="C:cytosol"/>
    <property type="evidence" value="ECO:0007669"/>
    <property type="project" value="TreeGrafter"/>
</dbReference>
<feature type="domain" description="Aminoacyl-tRNA synthetase class Ia" evidence="10">
    <location>
        <begin position="17"/>
        <end position="216"/>
    </location>
</feature>
<sequence length="818" mass="93419">MAESQIPAYNPAEIEKKWQARWEADGLYHSDVDPQRPKHYALTMLPYPSGDLHIGHWFAMTPSDARARYMRMNGYNVMFPMGFDAFGLPAENAAIKKNVHPKEWTYRNINRMRDQLKSMGAMFDWRREAVSADPKYYRWTQWFFVQLYQHGLAYHKLSPVDWCPTCNTTLAREQVWGDDRHCERCGTPVIKKNLDQWFFRTTRYADELLSYEGINWPERVRVLQTNWIGRSEGAVVKFHTEQGDELEVFTTRPDTLWGVTFMVLAPEHPLVKKITSAEQKAAVEQYVAEAVRQTDVQREATDKEKTGVFTGGYAVNPVSGERIPIWTADYVLMTYGTGAIMAVPAHDQRDFEFARRFGLEVRVVIQPEDMEALDGANLTESVPAHGKMVNSGPMSGTPGAEAFEQVLKYLEANGMGKRAVNYRLRDWLISRQRYWGAPIPMVHCEKCGVVPVPEEQLPVMLPDDVEWRPTGESPLKLHPTWRLTTCPQCGGAAERDTDTMDTFMCSSWYHLRYLSPDYDQGPFDPKEYDYWMPVDTYTGGIEHANMHLIYTRFFHKALRDMGIAHGDEPMLQLRNQGMVLGEDSEKMSKSRGNVVAPDDLVQAYGADALRAYLIFFSRWDQGGPWSSSGIDGTFRWLRRVWAMVVEPVGKDGFVDESAVRVLRRKVHQTLRRVTHDYEHFEFNTIVSSLMELSNEMARLKPATYGSPAWGEAVDIYLRMLSPVTPHIAEELWAYLGKSYSIHTQSWPAVDMEAVQEDEITVVVQVNGKVRGRVTLAADASEEAVKAAALENEGVVKFLEGKTPRQIIVVPKKLINIVV</sequence>
<dbReference type="Gene3D" id="3.10.20.590">
    <property type="match status" value="1"/>
</dbReference>
<keyword evidence="2 9" id="KW-0963">Cytoplasm</keyword>
<evidence type="ECO:0000313" key="14">
    <source>
        <dbReference type="Proteomes" id="UP000050501"/>
    </source>
</evidence>
<dbReference type="FunFam" id="1.10.730.10:FF:000002">
    <property type="entry name" value="Leucine--tRNA ligase"/>
    <property type="match status" value="1"/>
</dbReference>
<dbReference type="HAMAP" id="MF_00049_B">
    <property type="entry name" value="Leu_tRNA_synth_B"/>
    <property type="match status" value="1"/>
</dbReference>
<evidence type="ECO:0000256" key="3">
    <source>
        <dbReference type="ARBA" id="ARBA00022598"/>
    </source>
</evidence>
<evidence type="ECO:0000256" key="4">
    <source>
        <dbReference type="ARBA" id="ARBA00022741"/>
    </source>
</evidence>
<feature type="binding site" evidence="9">
    <location>
        <position position="589"/>
    </location>
    <ligand>
        <name>ATP</name>
        <dbReference type="ChEBI" id="CHEBI:30616"/>
    </ligand>
</feature>
<dbReference type="Gene3D" id="3.40.50.620">
    <property type="entry name" value="HUPs"/>
    <property type="match status" value="2"/>
</dbReference>
<accession>A0A0P6XQX2</accession>